<dbReference type="SMART" id="SM00650">
    <property type="entry name" value="rADc"/>
    <property type="match status" value="1"/>
</dbReference>
<dbReference type="InterPro" id="IPR023165">
    <property type="entry name" value="rRNA_Ade_diMease-like_C"/>
</dbReference>
<evidence type="ECO:0000256" key="5">
    <source>
        <dbReference type="ARBA" id="ARBA00022691"/>
    </source>
</evidence>
<organism evidence="10 11">
    <name type="scientific">Methanocorpusculum petauri</name>
    <dbReference type="NCBI Taxonomy" id="3002863"/>
    <lineage>
        <taxon>Archaea</taxon>
        <taxon>Methanobacteriati</taxon>
        <taxon>Methanobacteriota</taxon>
        <taxon>Stenosarchaea group</taxon>
        <taxon>Methanomicrobia</taxon>
        <taxon>Methanomicrobiales</taxon>
        <taxon>Methanocorpusculaceae</taxon>
        <taxon>Methanocorpusculum</taxon>
    </lineage>
</organism>
<dbReference type="SUPFAM" id="SSF53335">
    <property type="entry name" value="S-adenosyl-L-methionine-dependent methyltransferases"/>
    <property type="match status" value="1"/>
</dbReference>
<comment type="function">
    <text evidence="7">Specifically dimethylates two adjacent adenosines in the loop of a conserved hairpin near the 3'-end of 16S rRNA in the 30S particle. May play a critical role in biogenesis of 30S subunits.</text>
</comment>
<feature type="domain" description="Ribosomal RNA adenine methylase transferase N-terminal" evidence="9">
    <location>
        <begin position="15"/>
        <end position="181"/>
    </location>
</feature>
<proteinExistence type="inferred from homology"/>
<feature type="binding site" evidence="7 8">
    <location>
        <position position="10"/>
    </location>
    <ligand>
        <name>S-adenosyl-L-methionine</name>
        <dbReference type="ChEBI" id="CHEBI:59789"/>
    </ligand>
</feature>
<evidence type="ECO:0000256" key="7">
    <source>
        <dbReference type="HAMAP-Rule" id="MF_00607"/>
    </source>
</evidence>
<keyword evidence="3 7" id="KW-0489">Methyltransferase</keyword>
<keyword evidence="2 7" id="KW-0698">rRNA processing</keyword>
<keyword evidence="6 7" id="KW-0694">RNA-binding</keyword>
<dbReference type="NCBIfam" id="TIGR00755">
    <property type="entry name" value="ksgA"/>
    <property type="match status" value="1"/>
</dbReference>
<feature type="binding site" evidence="7 8">
    <location>
        <position position="8"/>
    </location>
    <ligand>
        <name>S-adenosyl-L-methionine</name>
        <dbReference type="ChEBI" id="CHEBI:59789"/>
    </ligand>
</feature>
<dbReference type="EMBL" id="JAPTGB010000010">
    <property type="protein sequence ID" value="MCZ0860707.1"/>
    <property type="molecule type" value="Genomic_DNA"/>
</dbReference>
<feature type="binding site" evidence="7 8">
    <location>
        <position position="34"/>
    </location>
    <ligand>
        <name>S-adenosyl-L-methionine</name>
        <dbReference type="ChEBI" id="CHEBI:59789"/>
    </ligand>
</feature>
<feature type="binding site" evidence="7 8">
    <location>
        <position position="55"/>
    </location>
    <ligand>
        <name>S-adenosyl-L-methionine</name>
        <dbReference type="ChEBI" id="CHEBI:59789"/>
    </ligand>
</feature>
<dbReference type="HAMAP" id="MF_00607">
    <property type="entry name" value="16SrRNA_methyltr_A"/>
    <property type="match status" value="1"/>
</dbReference>
<dbReference type="Gene3D" id="3.40.50.150">
    <property type="entry name" value="Vaccinia Virus protein VP39"/>
    <property type="match status" value="1"/>
</dbReference>
<keyword evidence="1 7" id="KW-0963">Cytoplasm</keyword>
<dbReference type="PANTHER" id="PTHR11727">
    <property type="entry name" value="DIMETHYLADENOSINE TRANSFERASE"/>
    <property type="match status" value="1"/>
</dbReference>
<dbReference type="Proteomes" id="UP001141422">
    <property type="component" value="Unassembled WGS sequence"/>
</dbReference>
<evidence type="ECO:0000256" key="2">
    <source>
        <dbReference type="ARBA" id="ARBA00022552"/>
    </source>
</evidence>
<evidence type="ECO:0000256" key="3">
    <source>
        <dbReference type="ARBA" id="ARBA00022603"/>
    </source>
</evidence>
<dbReference type="GO" id="GO:0052908">
    <property type="term" value="F:16S rRNA (adenine(1518)-N(6)/adenine(1519)-N(6))-dimethyltransferase activity"/>
    <property type="evidence" value="ECO:0007669"/>
    <property type="project" value="UniProtKB-EC"/>
</dbReference>
<dbReference type="PROSITE" id="PS51689">
    <property type="entry name" value="SAM_RNA_A_N6_MT"/>
    <property type="match status" value="1"/>
</dbReference>
<evidence type="ECO:0000313" key="10">
    <source>
        <dbReference type="EMBL" id="MCZ0860707.1"/>
    </source>
</evidence>
<evidence type="ECO:0000256" key="4">
    <source>
        <dbReference type="ARBA" id="ARBA00022679"/>
    </source>
</evidence>
<dbReference type="CDD" id="cd02440">
    <property type="entry name" value="AdoMet_MTases"/>
    <property type="match status" value="1"/>
</dbReference>
<dbReference type="EC" id="2.1.1.-" evidence="7"/>
<comment type="subcellular location">
    <subcellularLocation>
        <location evidence="7">Cytoplasm</location>
    </subcellularLocation>
</comment>
<dbReference type="InterPro" id="IPR011530">
    <property type="entry name" value="rRNA_adenine_dimethylase"/>
</dbReference>
<dbReference type="Gene3D" id="1.10.8.100">
    <property type="entry name" value="Ribosomal RNA adenine dimethylase-like, domain 2"/>
    <property type="match status" value="1"/>
</dbReference>
<dbReference type="InterPro" id="IPR001737">
    <property type="entry name" value="KsgA/Erm"/>
</dbReference>
<dbReference type="InterPro" id="IPR020596">
    <property type="entry name" value="rRNA_Ade_Mease_Trfase_CS"/>
</dbReference>
<gene>
    <name evidence="7 10" type="primary">rsmA</name>
    <name evidence="7" type="synonym">ksgA</name>
    <name evidence="10" type="ORF">O0S10_05605</name>
</gene>
<reference evidence="10" key="1">
    <citation type="submission" date="2022-12" db="EMBL/GenBank/DDBJ databases">
        <title>Isolation and characterisation of novel Methanocorpusculum spp. from native Australian herbivores indicates the genus is ancestrally host-associated.</title>
        <authorList>
            <person name="Volmer J.G."/>
            <person name="Soo R.M."/>
            <person name="Evans P.N."/>
            <person name="Hoedt E.C."/>
            <person name="Astorga Alsina A.L."/>
            <person name="Woodcroft B.J."/>
            <person name="Tyson G.W."/>
            <person name="Hugenholtz P."/>
            <person name="Morrison M."/>
        </authorList>
    </citation>
    <scope>NUCLEOTIDE SEQUENCE</scope>
    <source>
        <strain evidence="10">MG</strain>
    </source>
</reference>
<accession>A0ABT4IG42</accession>
<evidence type="ECO:0000256" key="6">
    <source>
        <dbReference type="ARBA" id="ARBA00022884"/>
    </source>
</evidence>
<comment type="caution">
    <text evidence="10">The sequence shown here is derived from an EMBL/GenBank/DDBJ whole genome shotgun (WGS) entry which is preliminary data.</text>
</comment>
<evidence type="ECO:0000313" key="11">
    <source>
        <dbReference type="Proteomes" id="UP001141422"/>
    </source>
</evidence>
<dbReference type="Pfam" id="PF00398">
    <property type="entry name" value="RrnaAD"/>
    <property type="match status" value="1"/>
</dbReference>
<sequence>MKAPKDQHFLVDAQAVALIADTVPVSGRKVLEIGPGGGVLTAALLGRGAVVRAVELDGTLLPNLQRRFSDQIASGQLEIIRGDASKVPLPEFELVVANLPYSISSKITFRLLEIGFESAVLMYQLEFGKRMIAPPGSGEYGRLSVMAQTYADVEMVLELPPEAFSPPPEVWSIVVKITPHEPPVPIRDRSVHAVLVRELFSHRRKTIRNGLRSMRSIYGESVMTNLVENLPAEMLEMRPEMLSVPDFINLANRLSVLIP</sequence>
<keyword evidence="4 7" id="KW-0808">Transferase</keyword>
<keyword evidence="5 7" id="KW-0949">S-adenosyl-L-methionine</keyword>
<feature type="binding site" evidence="7 8">
    <location>
        <position position="83"/>
    </location>
    <ligand>
        <name>S-adenosyl-L-methionine</name>
        <dbReference type="ChEBI" id="CHEBI:59789"/>
    </ligand>
</feature>
<evidence type="ECO:0000256" key="1">
    <source>
        <dbReference type="ARBA" id="ARBA00022490"/>
    </source>
</evidence>
<dbReference type="PANTHER" id="PTHR11727:SF7">
    <property type="entry name" value="DIMETHYLADENOSINE TRANSFERASE-RELATED"/>
    <property type="match status" value="1"/>
</dbReference>
<feature type="binding site" evidence="7 8">
    <location>
        <position position="98"/>
    </location>
    <ligand>
        <name>S-adenosyl-L-methionine</name>
        <dbReference type="ChEBI" id="CHEBI:59789"/>
    </ligand>
</feature>
<dbReference type="PROSITE" id="PS01131">
    <property type="entry name" value="RRNA_A_DIMETH"/>
    <property type="match status" value="1"/>
</dbReference>
<evidence type="ECO:0000256" key="8">
    <source>
        <dbReference type="PROSITE-ProRule" id="PRU01026"/>
    </source>
</evidence>
<dbReference type="InterPro" id="IPR020598">
    <property type="entry name" value="rRNA_Ade_methylase_Trfase_N"/>
</dbReference>
<keyword evidence="11" id="KW-1185">Reference proteome</keyword>
<evidence type="ECO:0000259" key="9">
    <source>
        <dbReference type="SMART" id="SM00650"/>
    </source>
</evidence>
<name>A0ABT4IG42_9EURY</name>
<protein>
    <recommendedName>
        <fullName evidence="7">Probable ribosomal RNA small subunit methyltransferase A</fullName>
        <ecNumber evidence="7">2.1.1.-</ecNumber>
    </recommendedName>
    <alternativeName>
        <fullName evidence="7">16S rRNA dimethyladenosine transferase</fullName>
    </alternativeName>
    <alternativeName>
        <fullName evidence="7">16S rRNA dimethylase</fullName>
    </alternativeName>
    <alternativeName>
        <fullName evidence="7">S-adenosylmethionine-6-N',N'-adenosyl(rRNA) dimethyltransferase</fullName>
    </alternativeName>
</protein>
<comment type="similarity">
    <text evidence="7">Belongs to the class I-like SAM-binding methyltransferase superfamily. rRNA adenine N(6)-methyltransferase family. RsmA subfamily.</text>
</comment>
<dbReference type="RefSeq" id="WP_268924916.1">
    <property type="nucleotide sequence ID" value="NZ_JAPTGB010000010.1"/>
</dbReference>
<dbReference type="InterPro" id="IPR029063">
    <property type="entry name" value="SAM-dependent_MTases_sf"/>
</dbReference>